<evidence type="ECO:0000313" key="1">
    <source>
        <dbReference type="EMBL" id="KAJ9597732.1"/>
    </source>
</evidence>
<accession>A0AAD8EQ33</accession>
<gene>
    <name evidence="1" type="ORF">L9F63_011442</name>
</gene>
<reference evidence="1" key="1">
    <citation type="journal article" date="2023" name="IScience">
        <title>Live-bearing cockroach genome reveals convergent evolutionary mechanisms linked to viviparity in insects and beyond.</title>
        <authorList>
            <person name="Fouks B."/>
            <person name="Harrison M.C."/>
            <person name="Mikhailova A.A."/>
            <person name="Marchal E."/>
            <person name="English S."/>
            <person name="Carruthers M."/>
            <person name="Jennings E.C."/>
            <person name="Chiamaka E.L."/>
            <person name="Frigard R.A."/>
            <person name="Pippel M."/>
            <person name="Attardo G.M."/>
            <person name="Benoit J.B."/>
            <person name="Bornberg-Bauer E."/>
            <person name="Tobe S.S."/>
        </authorList>
    </citation>
    <scope>NUCLEOTIDE SEQUENCE</scope>
    <source>
        <strain evidence="1">Stay&amp;Tobe</strain>
    </source>
</reference>
<keyword evidence="2" id="KW-1185">Reference proteome</keyword>
<proteinExistence type="predicted"/>
<evidence type="ECO:0000313" key="2">
    <source>
        <dbReference type="Proteomes" id="UP001233999"/>
    </source>
</evidence>
<dbReference type="Proteomes" id="UP001233999">
    <property type="component" value="Unassembled WGS sequence"/>
</dbReference>
<reference evidence="1" key="2">
    <citation type="submission" date="2023-05" db="EMBL/GenBank/DDBJ databases">
        <authorList>
            <person name="Fouks B."/>
        </authorList>
    </citation>
    <scope>NUCLEOTIDE SEQUENCE</scope>
    <source>
        <strain evidence="1">Stay&amp;Tobe</strain>
        <tissue evidence="1">Testes</tissue>
    </source>
</reference>
<name>A0AAD8EQ33_DIPPU</name>
<organism evidence="1 2">
    <name type="scientific">Diploptera punctata</name>
    <name type="common">Pacific beetle cockroach</name>
    <dbReference type="NCBI Taxonomy" id="6984"/>
    <lineage>
        <taxon>Eukaryota</taxon>
        <taxon>Metazoa</taxon>
        <taxon>Ecdysozoa</taxon>
        <taxon>Arthropoda</taxon>
        <taxon>Hexapoda</taxon>
        <taxon>Insecta</taxon>
        <taxon>Pterygota</taxon>
        <taxon>Neoptera</taxon>
        <taxon>Polyneoptera</taxon>
        <taxon>Dictyoptera</taxon>
        <taxon>Blattodea</taxon>
        <taxon>Blaberoidea</taxon>
        <taxon>Blaberidae</taxon>
        <taxon>Diplopterinae</taxon>
        <taxon>Diploptera</taxon>
    </lineage>
</organism>
<comment type="caution">
    <text evidence="1">The sequence shown here is derived from an EMBL/GenBank/DDBJ whole genome shotgun (WGS) entry which is preliminary data.</text>
</comment>
<feature type="non-terminal residue" evidence="1">
    <location>
        <position position="1"/>
    </location>
</feature>
<dbReference type="EMBL" id="JASPKZ010001587">
    <property type="protein sequence ID" value="KAJ9597732.1"/>
    <property type="molecule type" value="Genomic_DNA"/>
</dbReference>
<feature type="non-terminal residue" evidence="1">
    <location>
        <position position="90"/>
    </location>
</feature>
<protein>
    <submittedName>
        <fullName evidence="1">Uncharacterized protein</fullName>
    </submittedName>
</protein>
<dbReference type="AlphaFoldDB" id="A0AAD8EQ33"/>
<sequence length="90" mass="10257">YVAAGLSLEYTEAKLLSSQQDSLSKKELVFRSTINESYSIPLKIIGEEQLILKHPRTDRLKPLSANNLRKNIQFTGMPQLALRTFYTEVT</sequence>